<dbReference type="Gene3D" id="2.30.110.10">
    <property type="entry name" value="Electron Transport, Fmn-binding Protein, Chain A"/>
    <property type="match status" value="1"/>
</dbReference>
<gene>
    <name evidence="2" type="ORF">SAMN04324258_2358</name>
</gene>
<organism evidence="2 3">
    <name type="scientific">Krasilnikoviella flava</name>
    <dbReference type="NCBI Taxonomy" id="526729"/>
    <lineage>
        <taxon>Bacteria</taxon>
        <taxon>Bacillati</taxon>
        <taxon>Actinomycetota</taxon>
        <taxon>Actinomycetes</taxon>
        <taxon>Micrococcales</taxon>
        <taxon>Promicromonosporaceae</taxon>
        <taxon>Krasilnikoviella</taxon>
    </lineage>
</organism>
<dbReference type="EMBL" id="FUZQ01000004">
    <property type="protein sequence ID" value="SKC66724.1"/>
    <property type="molecule type" value="Genomic_DNA"/>
</dbReference>
<dbReference type="Pfam" id="PF01243">
    <property type="entry name" value="PNPOx_N"/>
    <property type="match status" value="1"/>
</dbReference>
<proteinExistence type="predicted"/>
<protein>
    <submittedName>
        <fullName evidence="2">Pyridoxamine 5'-phosphate oxidase</fullName>
    </submittedName>
</protein>
<evidence type="ECO:0000313" key="3">
    <source>
        <dbReference type="Proteomes" id="UP000189777"/>
    </source>
</evidence>
<dbReference type="InterPro" id="IPR011576">
    <property type="entry name" value="Pyridox_Oxase_N"/>
</dbReference>
<feature type="domain" description="Pyridoxamine 5'-phosphate oxidase N-terminal" evidence="1">
    <location>
        <begin position="15"/>
        <end position="109"/>
    </location>
</feature>
<dbReference type="OrthoDB" id="9788889at2"/>
<sequence length="159" mass="17716">MAESADDPTDDAELARRVLDDGRYLVLATADGDGNPWPTPVWFAREGRELVWVSRLGTRHSSNVVARSAVGVVVFETPVPVDGRPRAVYAEASAGEVPEPDRERCLAIFDRRSRAEGLGPWPVERVVAPAELRLFHAVVSRFFVLEPDRDVRREVELDL</sequence>
<dbReference type="AlphaFoldDB" id="A0A1T5KSG6"/>
<dbReference type="Proteomes" id="UP000189777">
    <property type="component" value="Unassembled WGS sequence"/>
</dbReference>
<evidence type="ECO:0000259" key="1">
    <source>
        <dbReference type="Pfam" id="PF01243"/>
    </source>
</evidence>
<name>A0A1T5KSG6_9MICO</name>
<keyword evidence="3" id="KW-1185">Reference proteome</keyword>
<dbReference type="SUPFAM" id="SSF50475">
    <property type="entry name" value="FMN-binding split barrel"/>
    <property type="match status" value="1"/>
</dbReference>
<evidence type="ECO:0000313" key="2">
    <source>
        <dbReference type="EMBL" id="SKC66724.1"/>
    </source>
</evidence>
<dbReference type="RefSeq" id="WP_079574686.1">
    <property type="nucleotide sequence ID" value="NZ_FUZQ01000004.1"/>
</dbReference>
<dbReference type="InterPro" id="IPR012349">
    <property type="entry name" value="Split_barrel_FMN-bd"/>
</dbReference>
<dbReference type="STRING" id="526729.SAMN04324258_2358"/>
<accession>A0A1T5KSG6</accession>
<reference evidence="2 3" key="1">
    <citation type="submission" date="2017-02" db="EMBL/GenBank/DDBJ databases">
        <authorList>
            <person name="Peterson S.W."/>
        </authorList>
    </citation>
    <scope>NUCLEOTIDE SEQUENCE [LARGE SCALE GENOMIC DNA]</scope>
    <source>
        <strain evidence="2 3">DSM 21481</strain>
    </source>
</reference>